<name>A0A1X1TF75_9MYCO</name>
<dbReference type="PANTHER" id="PTHR12526:SF590">
    <property type="entry name" value="ALPHA-MALTOSE-1-PHOSPHATE SYNTHASE"/>
    <property type="match status" value="1"/>
</dbReference>
<comment type="caution">
    <text evidence="5">The sequence shown here is derived from an EMBL/GenBank/DDBJ whole genome shotgun (WGS) entry which is preliminary data.</text>
</comment>
<evidence type="ECO:0000313" key="5">
    <source>
        <dbReference type="EMBL" id="ORV43213.1"/>
    </source>
</evidence>
<evidence type="ECO:0000313" key="6">
    <source>
        <dbReference type="Proteomes" id="UP000193564"/>
    </source>
</evidence>
<dbReference type="Gene3D" id="3.40.50.2000">
    <property type="entry name" value="Glycogen Phosphorylase B"/>
    <property type="match status" value="2"/>
</dbReference>
<sequence length="391" mass="41762">MTREYPPEVYGGAGVHVTELVAQLRRICEVDVHCMGAPRADASVAAPDPALAGANPALSTLSADLNMVNAAGGATVVHSHTWYTGLAGHLSALLHGVPHVLTAHSLEPMRPWKAEQLGGGYRVSSWVEKTAVEAADAVIAVSSGMRDDVLKTYPALDPNRVHVVRNGIDTDVWYPVGDARSRTRVEPQHGESVLAELGVDPARPIVAFVGRITRQKGVAHLVAAAHHFAPEVQLVLCAGAPDTPEIAEEVRAAVQELARTRTGIYWVREMLPIGKIREILSAATVFVCPSVYEPLGIVNLEAMACGTAVVASDVGGIPEVVADHQTGLLVHYDANDTGFFETRLADAVNSLIAEPQRAHAYGVAGRQRCIAEFSWAHIAEQTMDIYRKVSA</sequence>
<dbReference type="EMBL" id="LQOS01000019">
    <property type="protein sequence ID" value="ORV43213.1"/>
    <property type="molecule type" value="Genomic_DNA"/>
</dbReference>
<proteinExistence type="predicted"/>
<reference evidence="5 6" key="1">
    <citation type="submission" date="2016-01" db="EMBL/GenBank/DDBJ databases">
        <title>The new phylogeny of the genus Mycobacterium.</title>
        <authorList>
            <person name="Tarcisio F."/>
            <person name="Conor M."/>
            <person name="Antonella G."/>
            <person name="Elisabetta G."/>
            <person name="Giulia F.S."/>
            <person name="Sara T."/>
            <person name="Anna F."/>
            <person name="Clotilde B."/>
            <person name="Roberto B."/>
            <person name="Veronica D.S."/>
            <person name="Fabio R."/>
            <person name="Monica P."/>
            <person name="Olivier J."/>
            <person name="Enrico T."/>
            <person name="Nicola S."/>
        </authorList>
    </citation>
    <scope>NUCLEOTIDE SEQUENCE [LARGE SCALE GENOMIC DNA]</scope>
    <source>
        <strain evidence="5 6">DSM 44339</strain>
    </source>
</reference>
<evidence type="ECO:0000259" key="4">
    <source>
        <dbReference type="Pfam" id="PF13439"/>
    </source>
</evidence>
<dbReference type="Proteomes" id="UP000193564">
    <property type="component" value="Unassembled WGS sequence"/>
</dbReference>
<keyword evidence="2 5" id="KW-0808">Transferase</keyword>
<dbReference type="Pfam" id="PF13439">
    <property type="entry name" value="Glyco_transf_4"/>
    <property type="match status" value="1"/>
</dbReference>
<accession>A0A1X1TF75</accession>
<dbReference type="InterPro" id="IPR011875">
    <property type="entry name" value="M1P_synthase"/>
</dbReference>
<dbReference type="InterPro" id="IPR001296">
    <property type="entry name" value="Glyco_trans_1"/>
</dbReference>
<organism evidence="5 6">
    <name type="scientific">Mycolicibacterium doricum</name>
    <dbReference type="NCBI Taxonomy" id="126673"/>
    <lineage>
        <taxon>Bacteria</taxon>
        <taxon>Bacillati</taxon>
        <taxon>Actinomycetota</taxon>
        <taxon>Actinomycetes</taxon>
        <taxon>Mycobacteriales</taxon>
        <taxon>Mycobacteriaceae</taxon>
        <taxon>Mycolicibacterium</taxon>
    </lineage>
</organism>
<dbReference type="PANTHER" id="PTHR12526">
    <property type="entry name" value="GLYCOSYLTRANSFERASE"/>
    <property type="match status" value="1"/>
</dbReference>
<dbReference type="SUPFAM" id="SSF53756">
    <property type="entry name" value="UDP-Glycosyltransferase/glycogen phosphorylase"/>
    <property type="match status" value="1"/>
</dbReference>
<dbReference type="GO" id="GO:0009250">
    <property type="term" value="P:glucan biosynthetic process"/>
    <property type="evidence" value="ECO:0007669"/>
    <property type="project" value="InterPro"/>
</dbReference>
<protein>
    <submittedName>
        <fullName evidence="5">Glycosyl transferase family 1</fullName>
    </submittedName>
</protein>
<dbReference type="GO" id="GO:0016757">
    <property type="term" value="F:glycosyltransferase activity"/>
    <property type="evidence" value="ECO:0007669"/>
    <property type="project" value="UniProtKB-KW"/>
</dbReference>
<dbReference type="AlphaFoldDB" id="A0A1X1TF75"/>
<feature type="domain" description="Glycosyl transferase family 1" evidence="3">
    <location>
        <begin position="197"/>
        <end position="368"/>
    </location>
</feature>
<dbReference type="Pfam" id="PF00534">
    <property type="entry name" value="Glycos_transf_1"/>
    <property type="match status" value="1"/>
</dbReference>
<evidence type="ECO:0000256" key="2">
    <source>
        <dbReference type="ARBA" id="ARBA00022679"/>
    </source>
</evidence>
<feature type="domain" description="Glycosyltransferase subfamily 4-like N-terminal" evidence="4">
    <location>
        <begin position="10"/>
        <end position="171"/>
    </location>
</feature>
<keyword evidence="6" id="KW-1185">Reference proteome</keyword>
<gene>
    <name evidence="5" type="ORF">AWC01_06655</name>
</gene>
<keyword evidence="1" id="KW-0328">Glycosyltransferase</keyword>
<dbReference type="CDD" id="cd03801">
    <property type="entry name" value="GT4_PimA-like"/>
    <property type="match status" value="1"/>
</dbReference>
<dbReference type="NCBIfam" id="TIGR02149">
    <property type="entry name" value="glgA_Coryne"/>
    <property type="match status" value="1"/>
</dbReference>
<dbReference type="STRING" id="126673.AWC01_06655"/>
<evidence type="ECO:0000259" key="3">
    <source>
        <dbReference type="Pfam" id="PF00534"/>
    </source>
</evidence>
<evidence type="ECO:0000256" key="1">
    <source>
        <dbReference type="ARBA" id="ARBA00022676"/>
    </source>
</evidence>
<dbReference type="InterPro" id="IPR028098">
    <property type="entry name" value="Glyco_trans_4-like_N"/>
</dbReference>